<evidence type="ECO:0008006" key="3">
    <source>
        <dbReference type="Google" id="ProtNLM"/>
    </source>
</evidence>
<reference evidence="1 2" key="1">
    <citation type="submission" date="2018-11" db="EMBL/GenBank/DDBJ databases">
        <title>Genome sequence of Saitozyma podzolica DSM 27192.</title>
        <authorList>
            <person name="Aliyu H."/>
            <person name="Gorte O."/>
            <person name="Ochsenreither K."/>
        </authorList>
    </citation>
    <scope>NUCLEOTIDE SEQUENCE [LARGE SCALE GENOMIC DNA]</scope>
    <source>
        <strain evidence="1 2">DSM 27192</strain>
    </source>
</reference>
<dbReference type="OrthoDB" id="4664297at2759"/>
<protein>
    <recommendedName>
        <fullName evidence="3">Phytanoyl-CoA dioxygenase</fullName>
    </recommendedName>
</protein>
<evidence type="ECO:0000313" key="2">
    <source>
        <dbReference type="Proteomes" id="UP000279259"/>
    </source>
</evidence>
<comment type="caution">
    <text evidence="1">The sequence shown here is derived from an EMBL/GenBank/DDBJ whole genome shotgun (WGS) entry which is preliminary data.</text>
</comment>
<evidence type="ECO:0000313" key="1">
    <source>
        <dbReference type="EMBL" id="RSH91589.1"/>
    </source>
</evidence>
<dbReference type="EMBL" id="RSCD01000007">
    <property type="protein sequence ID" value="RSH91589.1"/>
    <property type="molecule type" value="Genomic_DNA"/>
</dbReference>
<dbReference type="Proteomes" id="UP000279259">
    <property type="component" value="Unassembled WGS sequence"/>
</dbReference>
<accession>A0A427YKJ4</accession>
<keyword evidence="2" id="KW-1185">Reference proteome</keyword>
<name>A0A427YKJ4_9TREE</name>
<gene>
    <name evidence="1" type="ORF">EHS25_008958</name>
</gene>
<proteinExistence type="predicted"/>
<organism evidence="1 2">
    <name type="scientific">Saitozyma podzolica</name>
    <dbReference type="NCBI Taxonomy" id="1890683"/>
    <lineage>
        <taxon>Eukaryota</taxon>
        <taxon>Fungi</taxon>
        <taxon>Dikarya</taxon>
        <taxon>Basidiomycota</taxon>
        <taxon>Agaricomycotina</taxon>
        <taxon>Tremellomycetes</taxon>
        <taxon>Tremellales</taxon>
        <taxon>Trimorphomycetaceae</taxon>
        <taxon>Saitozyma</taxon>
    </lineage>
</organism>
<sequence>MPRQYHHLTPEDRAHFLEHGWLRVPSSIKKKYIDAWLSDMWVRLGMDENDKTTWNTEYLKLPRHREEKAEEVCPEAWEKMCELVGGEEMVDPVRERYYGDQFIVNFGTEELARSKAKVDYHALPGWHCDNDWYRSFVDSSNNALTVILCFTDIPASGGGTALAEDSLKMWCETLFANPAGFDPPYDKQLYSDIIAKCTKFSQIEAKAGDVFITHSFLLHTQTPNFLNYARVIANPHVNLREPYNLNRSNGDYTLCEQIILNSLGHPAGIPISLYNQTRPRAVYYPNSSWAKRERIPGELARMLADAKRRGLGPDSVDSVYLKGDEALKEHEWRNGYDKAAGPGGLGLGGAMINGTGVPYGENHVVDVKKLTSAS</sequence>
<dbReference type="SUPFAM" id="SSF51197">
    <property type="entry name" value="Clavaminate synthase-like"/>
    <property type="match status" value="1"/>
</dbReference>
<dbReference type="AlphaFoldDB" id="A0A427YKJ4"/>
<dbReference type="Gene3D" id="2.60.120.620">
    <property type="entry name" value="q2cbj1_9rhob like domain"/>
    <property type="match status" value="1"/>
</dbReference>